<evidence type="ECO:0000313" key="1">
    <source>
        <dbReference type="EMBL" id="EFI95539.1"/>
    </source>
</evidence>
<dbReference type="RefSeq" id="XP_003030442.1">
    <property type="nucleotide sequence ID" value="XM_003030396.1"/>
</dbReference>
<dbReference type="Gene3D" id="1.10.357.140">
    <property type="entry name" value="UbiA prenyltransferase"/>
    <property type="match status" value="1"/>
</dbReference>
<dbReference type="Proteomes" id="UP000007431">
    <property type="component" value="Unassembled WGS sequence"/>
</dbReference>
<organism evidence="2">
    <name type="scientific">Schizophyllum commune (strain H4-8 / FGSC 9210)</name>
    <name type="common">Split gill fungus</name>
    <dbReference type="NCBI Taxonomy" id="578458"/>
    <lineage>
        <taxon>Eukaryota</taxon>
        <taxon>Fungi</taxon>
        <taxon>Dikarya</taxon>
        <taxon>Basidiomycota</taxon>
        <taxon>Agaricomycotina</taxon>
        <taxon>Agaricomycetes</taxon>
        <taxon>Agaricomycetidae</taxon>
        <taxon>Agaricales</taxon>
        <taxon>Schizophyllaceae</taxon>
        <taxon>Schizophyllum</taxon>
    </lineage>
</organism>
<dbReference type="EMBL" id="GL377308">
    <property type="protein sequence ID" value="EFI95539.1"/>
    <property type="molecule type" value="Genomic_DNA"/>
</dbReference>
<keyword evidence="2" id="KW-1185">Reference proteome</keyword>
<proteinExistence type="predicted"/>
<dbReference type="InParanoid" id="D8Q8U7"/>
<dbReference type="VEuPathDB" id="FungiDB:SCHCODRAFT_01033891"/>
<gene>
    <name evidence="1" type="ORF">SCHCODRAFT_235845</name>
</gene>
<dbReference type="HOGENOM" id="CLU_1272910_0_0_1"/>
<protein>
    <submittedName>
        <fullName evidence="1">Uncharacterized protein</fullName>
    </submittedName>
</protein>
<dbReference type="InterPro" id="IPR044878">
    <property type="entry name" value="UbiA_sf"/>
</dbReference>
<dbReference type="AlphaFoldDB" id="D8Q8U7"/>
<dbReference type="GeneID" id="9587932"/>
<dbReference type="OMA" id="FNIRNQT"/>
<dbReference type="KEGG" id="scm:SCHCO_01033891"/>
<reference evidence="1 2" key="1">
    <citation type="journal article" date="2010" name="Nat. Biotechnol.">
        <title>Genome sequence of the model mushroom Schizophyllum commune.</title>
        <authorList>
            <person name="Ohm R.A."/>
            <person name="de Jong J.F."/>
            <person name="Lugones L.G."/>
            <person name="Aerts A."/>
            <person name="Kothe E."/>
            <person name="Stajich J.E."/>
            <person name="de Vries R.P."/>
            <person name="Record E."/>
            <person name="Levasseur A."/>
            <person name="Baker S.E."/>
            <person name="Bartholomew K.A."/>
            <person name="Coutinho P.M."/>
            <person name="Erdmann S."/>
            <person name="Fowler T.J."/>
            <person name="Gathman A.C."/>
            <person name="Lombard V."/>
            <person name="Henrissat B."/>
            <person name="Knabe N."/>
            <person name="Kuees U."/>
            <person name="Lilly W.W."/>
            <person name="Lindquist E."/>
            <person name="Lucas S."/>
            <person name="Magnuson J.K."/>
            <person name="Piumi F."/>
            <person name="Raudaskoski M."/>
            <person name="Salamov A."/>
            <person name="Schmutz J."/>
            <person name="Schwarze F.W.M.R."/>
            <person name="vanKuyk P.A."/>
            <person name="Horton J.S."/>
            <person name="Grigoriev I.V."/>
            <person name="Woesten H.A.B."/>
        </authorList>
    </citation>
    <scope>NUCLEOTIDE SEQUENCE [LARGE SCALE GENOMIC DNA]</scope>
    <source>
        <strain evidence="2">H4-8 / FGSC 9210</strain>
    </source>
</reference>
<sequence length="217" mass="23830">MLLAKQLSRPILVFCDSTAPKQLRESCNVLALFVKSDLLCSVLPAVLLTAGISGCSSVLKLLNGLIWVTLHVLVCVIIGVEEDRLVKPDRPIASGRITLDNAIHLHRGIVVVLLFFSARRHTLPLSTVYVLGTTVYNDGHLSRFWALKSIMTGFGIMMCSWGAAVCFACEIGHPSTMLMPHRFMPKISVTESGISKLDAEHSLSYYRPESPDGPWVL</sequence>
<evidence type="ECO:0000313" key="2">
    <source>
        <dbReference type="Proteomes" id="UP000007431"/>
    </source>
</evidence>
<accession>D8Q8U7</accession>
<dbReference type="OrthoDB" id="434972at2759"/>
<name>D8Q8U7_SCHCM</name>